<reference evidence="1 2" key="1">
    <citation type="submission" date="2019-12" db="EMBL/GenBank/DDBJ databases">
        <authorList>
            <person name="Floudas D."/>
            <person name="Bentzer J."/>
            <person name="Ahren D."/>
            <person name="Johansson T."/>
            <person name="Persson P."/>
            <person name="Tunlid A."/>
        </authorList>
    </citation>
    <scope>NUCLEOTIDE SEQUENCE [LARGE SCALE GENOMIC DNA]</scope>
    <source>
        <strain evidence="1 2">CBS 102.39</strain>
    </source>
</reference>
<protein>
    <submittedName>
        <fullName evidence="1">Uncharacterized protein</fullName>
    </submittedName>
</protein>
<sequence>MTSGPYEELGEVPTDAMRWDPPTLTMLTIAESENTLPNLSQSGRHPRLQEAELRGFIKDKLDVLQERLINPSREPMLLRVLSRALFKIGDRPGIVAKINCITSDNAPNNDS</sequence>
<organism evidence="1 2">
    <name type="scientific">Agrocybe pediades</name>
    <dbReference type="NCBI Taxonomy" id="84607"/>
    <lineage>
        <taxon>Eukaryota</taxon>
        <taxon>Fungi</taxon>
        <taxon>Dikarya</taxon>
        <taxon>Basidiomycota</taxon>
        <taxon>Agaricomycotina</taxon>
        <taxon>Agaricomycetes</taxon>
        <taxon>Agaricomycetidae</taxon>
        <taxon>Agaricales</taxon>
        <taxon>Agaricineae</taxon>
        <taxon>Strophariaceae</taxon>
        <taxon>Agrocybe</taxon>
    </lineage>
</organism>
<dbReference type="EMBL" id="JAACJL010000057">
    <property type="protein sequence ID" value="KAF4612026.1"/>
    <property type="molecule type" value="Genomic_DNA"/>
</dbReference>
<proteinExistence type="predicted"/>
<keyword evidence="2" id="KW-1185">Reference proteome</keyword>
<evidence type="ECO:0000313" key="1">
    <source>
        <dbReference type="EMBL" id="KAF4612026.1"/>
    </source>
</evidence>
<accession>A0A8H4VIH4</accession>
<name>A0A8H4VIH4_9AGAR</name>
<dbReference type="AlphaFoldDB" id="A0A8H4VIH4"/>
<comment type="caution">
    <text evidence="1">The sequence shown here is derived from an EMBL/GenBank/DDBJ whole genome shotgun (WGS) entry which is preliminary data.</text>
</comment>
<gene>
    <name evidence="1" type="ORF">D9613_003677</name>
</gene>
<dbReference type="Proteomes" id="UP000521872">
    <property type="component" value="Unassembled WGS sequence"/>
</dbReference>
<evidence type="ECO:0000313" key="2">
    <source>
        <dbReference type="Proteomes" id="UP000521872"/>
    </source>
</evidence>